<dbReference type="PANTHER" id="PTHR13504:SF38">
    <property type="entry name" value="FIDO DOMAIN-CONTAINING PROTEIN"/>
    <property type="match status" value="1"/>
</dbReference>
<feature type="active site" evidence="1">
    <location>
        <position position="141"/>
    </location>
</feature>
<keyword evidence="2" id="KW-0067">ATP-binding</keyword>
<feature type="binding site" evidence="2">
    <location>
        <begin position="145"/>
        <end position="152"/>
    </location>
    <ligand>
        <name>ATP</name>
        <dbReference type="ChEBI" id="CHEBI:30616"/>
    </ligand>
</feature>
<sequence length="210" mass="24317">MDKSSTKPKGATSYKKTAFGIISRFKLLKLELEGTKKGLEYLEGLFAKEKNVEITPKLITKLHAVSFGWVFPDWAGKFRTVQVTFSNKEALLYYKLPELMLNLCHDTEKRMKHLPKPTTQNFIFEVVSLLAWFQHRFVYIHPFKDYNGRTARMLTILLLLRLGLPPLELKADTREDREQYLAAMQNADVGNYSLLEKLISQALPESFEKI</sequence>
<reference evidence="4 5" key="1">
    <citation type="journal article" date="2016" name="Nat. Commun.">
        <title>Thousands of microbial genomes shed light on interconnected biogeochemical processes in an aquifer system.</title>
        <authorList>
            <person name="Anantharaman K."/>
            <person name="Brown C.T."/>
            <person name="Hug L.A."/>
            <person name="Sharon I."/>
            <person name="Castelle C.J."/>
            <person name="Probst A.J."/>
            <person name="Thomas B.C."/>
            <person name="Singh A."/>
            <person name="Wilkins M.J."/>
            <person name="Karaoz U."/>
            <person name="Brodie E.L."/>
            <person name="Williams K.H."/>
            <person name="Hubbard S.S."/>
            <person name="Banfield J.F."/>
        </authorList>
    </citation>
    <scope>NUCLEOTIDE SEQUENCE [LARGE SCALE GENOMIC DNA]</scope>
</reference>
<dbReference type="STRING" id="1798382.A3D77_00465"/>
<evidence type="ECO:0000313" key="5">
    <source>
        <dbReference type="Proteomes" id="UP000176923"/>
    </source>
</evidence>
<dbReference type="InterPro" id="IPR036597">
    <property type="entry name" value="Fido-like_dom_sf"/>
</dbReference>
<protein>
    <recommendedName>
        <fullName evidence="3">Fido domain-containing protein</fullName>
    </recommendedName>
</protein>
<dbReference type="GO" id="GO:0005524">
    <property type="term" value="F:ATP binding"/>
    <property type="evidence" value="ECO:0007669"/>
    <property type="project" value="UniProtKB-KW"/>
</dbReference>
<dbReference type="PROSITE" id="PS51459">
    <property type="entry name" value="FIDO"/>
    <property type="match status" value="1"/>
</dbReference>
<dbReference type="InterPro" id="IPR003812">
    <property type="entry name" value="Fido"/>
</dbReference>
<evidence type="ECO:0000256" key="2">
    <source>
        <dbReference type="PIRSR" id="PIRSR640198-2"/>
    </source>
</evidence>
<comment type="caution">
    <text evidence="4">The sequence shown here is derived from an EMBL/GenBank/DDBJ whole genome shotgun (WGS) entry which is preliminary data.</text>
</comment>
<dbReference type="AlphaFoldDB" id="A0A1F5ZL67"/>
<keyword evidence="2" id="KW-0547">Nucleotide-binding</keyword>
<dbReference type="Pfam" id="PF02661">
    <property type="entry name" value="Fic"/>
    <property type="match status" value="1"/>
</dbReference>
<dbReference type="InterPro" id="IPR040198">
    <property type="entry name" value="Fido_containing"/>
</dbReference>
<dbReference type="PANTHER" id="PTHR13504">
    <property type="entry name" value="FIDO DOMAIN-CONTAINING PROTEIN DDB_G0283145"/>
    <property type="match status" value="1"/>
</dbReference>
<feature type="domain" description="Fido" evidence="3">
    <location>
        <begin position="54"/>
        <end position="201"/>
    </location>
</feature>
<gene>
    <name evidence="4" type="ORF">A3D77_00465</name>
</gene>
<dbReference type="EMBL" id="MFJL01000039">
    <property type="protein sequence ID" value="OGG13181.1"/>
    <property type="molecule type" value="Genomic_DNA"/>
</dbReference>
<dbReference type="SUPFAM" id="SSF140931">
    <property type="entry name" value="Fic-like"/>
    <property type="match status" value="1"/>
</dbReference>
<evidence type="ECO:0000313" key="4">
    <source>
        <dbReference type="EMBL" id="OGG13181.1"/>
    </source>
</evidence>
<evidence type="ECO:0000259" key="3">
    <source>
        <dbReference type="PROSITE" id="PS51459"/>
    </source>
</evidence>
<accession>A0A1F5ZL67</accession>
<dbReference type="Proteomes" id="UP000176923">
    <property type="component" value="Unassembled WGS sequence"/>
</dbReference>
<dbReference type="Gene3D" id="1.10.3290.10">
    <property type="entry name" value="Fido-like domain"/>
    <property type="match status" value="1"/>
</dbReference>
<name>A0A1F5ZL67_9BACT</name>
<evidence type="ECO:0000256" key="1">
    <source>
        <dbReference type="PIRSR" id="PIRSR640198-1"/>
    </source>
</evidence>
<proteinExistence type="predicted"/>
<organism evidence="4 5">
    <name type="scientific">Candidatus Gottesmanbacteria bacterium RIFCSPHIGHO2_02_FULL_39_11</name>
    <dbReference type="NCBI Taxonomy" id="1798382"/>
    <lineage>
        <taxon>Bacteria</taxon>
        <taxon>Candidatus Gottesmaniibacteriota</taxon>
    </lineage>
</organism>